<sequence length="246" mass="26075">MCTVCIVSIIPESLSLRHSIGEWCLFFSMGWGVYALLSNWLSTMPDEDEWGNLLAPPPPIEGDIITSKEQSSSWRLTVLLFLALLLHNFPEGLAVAFASSASSNSSIDSSPSSLASIVTLSIALHNIPEGIVIAVPCMAARPNKPWLAFGLASLSGLAEPFGAFLCLTMMRLNRSFAANGHDIASSSVNIGGSLAFVAGIMMAVSICELIPQALEQQKESDDPNSFNTGIVLGGTVMVLTELCIGD</sequence>
<evidence type="ECO:0000256" key="2">
    <source>
        <dbReference type="ARBA" id="ARBA00022692"/>
    </source>
</evidence>
<reference evidence="6" key="1">
    <citation type="submission" date="2023-06" db="EMBL/GenBank/DDBJ databases">
        <title>Survivors Of The Sea: Transcriptome response of Skeletonema marinoi to long-term dormancy.</title>
        <authorList>
            <person name="Pinder M.I.M."/>
            <person name="Kourtchenko O."/>
            <person name="Robertson E.K."/>
            <person name="Larsson T."/>
            <person name="Maumus F."/>
            <person name="Osuna-Cruz C.M."/>
            <person name="Vancaester E."/>
            <person name="Stenow R."/>
            <person name="Vandepoele K."/>
            <person name="Ploug H."/>
            <person name="Bruchert V."/>
            <person name="Godhe A."/>
            <person name="Topel M."/>
        </authorList>
    </citation>
    <scope>NUCLEOTIDE SEQUENCE</scope>
    <source>
        <strain evidence="6">R05AC</strain>
    </source>
</reference>
<comment type="subcellular location">
    <subcellularLocation>
        <location evidence="1">Membrane</location>
        <topology evidence="1">Multi-pass membrane protein</topology>
    </subcellularLocation>
</comment>
<protein>
    <submittedName>
        <fullName evidence="6">ZIP family metal transporter</fullName>
    </submittedName>
</protein>
<dbReference type="AlphaFoldDB" id="A0AAD8Y203"/>
<gene>
    <name evidence="6" type="ORF">QTG54_011362</name>
</gene>
<dbReference type="PANTHER" id="PTHR11040">
    <property type="entry name" value="ZINC/IRON TRANSPORTER"/>
    <property type="match status" value="1"/>
</dbReference>
<keyword evidence="4 5" id="KW-0472">Membrane</keyword>
<evidence type="ECO:0000256" key="3">
    <source>
        <dbReference type="ARBA" id="ARBA00022989"/>
    </source>
</evidence>
<dbReference type="PANTHER" id="PTHR11040:SF205">
    <property type="entry name" value="ZINC TRANSPORTER ZUPT"/>
    <property type="match status" value="1"/>
</dbReference>
<comment type="caution">
    <text evidence="6">The sequence shown here is derived from an EMBL/GenBank/DDBJ whole genome shotgun (WGS) entry which is preliminary data.</text>
</comment>
<dbReference type="EMBL" id="JATAAI010000022">
    <property type="protein sequence ID" value="KAK1738068.1"/>
    <property type="molecule type" value="Genomic_DNA"/>
</dbReference>
<evidence type="ECO:0000256" key="4">
    <source>
        <dbReference type="ARBA" id="ARBA00023136"/>
    </source>
</evidence>
<dbReference type="GO" id="GO:0005385">
    <property type="term" value="F:zinc ion transmembrane transporter activity"/>
    <property type="evidence" value="ECO:0007669"/>
    <property type="project" value="TreeGrafter"/>
</dbReference>
<accession>A0AAD8Y203</accession>
<keyword evidence="2 5" id="KW-0812">Transmembrane</keyword>
<dbReference type="Proteomes" id="UP001224775">
    <property type="component" value="Unassembled WGS sequence"/>
</dbReference>
<proteinExistence type="predicted"/>
<dbReference type="Pfam" id="PF02535">
    <property type="entry name" value="Zip"/>
    <property type="match status" value="1"/>
</dbReference>
<name>A0AAD8Y203_9STRA</name>
<feature type="transmembrane region" description="Helical" evidence="5">
    <location>
        <begin position="146"/>
        <end position="170"/>
    </location>
</feature>
<dbReference type="InterPro" id="IPR003689">
    <property type="entry name" value="ZIP"/>
</dbReference>
<dbReference type="GO" id="GO:0016020">
    <property type="term" value="C:membrane"/>
    <property type="evidence" value="ECO:0007669"/>
    <property type="project" value="UniProtKB-SubCell"/>
</dbReference>
<keyword evidence="3 5" id="KW-1133">Transmembrane helix</keyword>
<organism evidence="6 7">
    <name type="scientific">Skeletonema marinoi</name>
    <dbReference type="NCBI Taxonomy" id="267567"/>
    <lineage>
        <taxon>Eukaryota</taxon>
        <taxon>Sar</taxon>
        <taxon>Stramenopiles</taxon>
        <taxon>Ochrophyta</taxon>
        <taxon>Bacillariophyta</taxon>
        <taxon>Coscinodiscophyceae</taxon>
        <taxon>Thalassiosirophycidae</taxon>
        <taxon>Thalassiosirales</taxon>
        <taxon>Skeletonemataceae</taxon>
        <taxon>Skeletonema</taxon>
        <taxon>Skeletonema marinoi-dohrnii complex</taxon>
    </lineage>
</organism>
<feature type="transmembrane region" description="Helical" evidence="5">
    <location>
        <begin position="190"/>
        <end position="210"/>
    </location>
</feature>
<feature type="transmembrane region" description="Helical" evidence="5">
    <location>
        <begin position="76"/>
        <end position="97"/>
    </location>
</feature>
<evidence type="ECO:0000313" key="6">
    <source>
        <dbReference type="EMBL" id="KAK1738068.1"/>
    </source>
</evidence>
<evidence type="ECO:0000256" key="1">
    <source>
        <dbReference type="ARBA" id="ARBA00004141"/>
    </source>
</evidence>
<evidence type="ECO:0000256" key="5">
    <source>
        <dbReference type="SAM" id="Phobius"/>
    </source>
</evidence>
<evidence type="ECO:0000313" key="7">
    <source>
        <dbReference type="Proteomes" id="UP001224775"/>
    </source>
</evidence>
<keyword evidence="7" id="KW-1185">Reference proteome</keyword>